<dbReference type="Gene3D" id="1.10.287.950">
    <property type="entry name" value="Methyl-accepting chemotaxis protein"/>
    <property type="match status" value="1"/>
</dbReference>
<keyword evidence="4 5" id="KW-0472">Membrane</keyword>
<dbReference type="AlphaFoldDB" id="A0A172TP99"/>
<keyword evidence="3 5" id="KW-1133">Transmembrane helix</keyword>
<dbReference type="PATRIC" id="fig|1178515.4.peg.2432"/>
<accession>A0A172TP99</accession>
<keyword evidence="8" id="KW-1185">Reference proteome</keyword>
<feature type="transmembrane region" description="Helical" evidence="5">
    <location>
        <begin position="589"/>
        <end position="609"/>
    </location>
</feature>
<organism evidence="7 8">
    <name type="scientific">Paenibacillus swuensis</name>
    <dbReference type="NCBI Taxonomy" id="1178515"/>
    <lineage>
        <taxon>Bacteria</taxon>
        <taxon>Bacillati</taxon>
        <taxon>Bacillota</taxon>
        <taxon>Bacilli</taxon>
        <taxon>Bacillales</taxon>
        <taxon>Paenibacillaceae</taxon>
        <taxon>Paenibacillus</taxon>
    </lineage>
</organism>
<dbReference type="InterPro" id="IPR013525">
    <property type="entry name" value="ABC2_TM"/>
</dbReference>
<sequence>MRGLQQFGKELFAIGRNKKVLIPVLAVLMIPVLYSAMFLGAFWDPYEKLNDLPVAVVNSDQGANFEGKKLEVGKELAETLQEKKDFQWHFVSKEEAEAGLSNNEYYMAIEIPRDFSQKVTTLTSEQPTTAEIRFLPNEGYNFLAAQIGKTAIDKIKTEVSKNVTQAYTETVFTQVNTLADGLGKASDGAGQIADGTLKAKNGAELLQKNLNKLAQGTLTLKTGVNELTAGSQKLATGSSTLSTGAQSLASGLGQLSDAQGQLQAGVAKLGAGTQQLNSGAASLAGGLDQLAAGASQLQAGASEAKQGADSLSGGLQASADGAAKLESGAAQLAAGLEQYAKNPALANDPNFAKLVAASKQVADGAKASSGGQQQLAAGAAKLQEGQGRLADGLTTLSGKLTEAGSGGRKLAAGAEQLLAGQSQVAAGMQQFGTKLQEAGAGGAKLAAGAQDLSGGSQKLAAGLGTLSNGVTTLSDGSLKLDQGARQVTSGLLQLTDGTDELAGKLDEAAVKTSDIHGDDKLYDMFASPVSVTEDKVTEVPNYGTGFAPYFLSLGLFVGALLLSIVFALKEPAVKPANAWSWFVGKALTLVVVGVIQSLIADAVILYGLGLKVDNVALFIVFSIITSITFMALIQFLVTALQHPGRFVAIILLIFQLTSSAGTFPMELIPGWLQKASFWLPMTYSVAGFKAVISSGDISVMWNNAAILGIFIAIFAAATLLYFVVSYRREYENSDSSATIAAV</sequence>
<dbReference type="InterPro" id="IPR017501">
    <property type="entry name" value="Phage_infect_YhgE_C"/>
</dbReference>
<dbReference type="PANTHER" id="PTHR43077:SF5">
    <property type="entry name" value="PHAGE INFECTION PROTEIN"/>
    <property type="match status" value="1"/>
</dbReference>
<name>A0A172TP99_9BACL</name>
<dbReference type="PANTHER" id="PTHR43077">
    <property type="entry name" value="TRANSPORT PERMEASE YVFS-RELATED"/>
    <property type="match status" value="1"/>
</dbReference>
<dbReference type="NCBIfam" id="TIGR03061">
    <property type="entry name" value="pip_yhgE_Nterm"/>
    <property type="match status" value="1"/>
</dbReference>
<gene>
    <name evidence="7" type="ORF">SY83_12180</name>
</gene>
<dbReference type="InterPro" id="IPR023908">
    <property type="entry name" value="xxxLxxG_rpt"/>
</dbReference>
<dbReference type="NCBIfam" id="TIGR03057">
    <property type="entry name" value="xxxLxxG_by_4"/>
    <property type="match status" value="3"/>
</dbReference>
<keyword evidence="2 5" id="KW-0812">Transmembrane</keyword>
<feature type="domain" description="ABC-2 type transporter transmembrane" evidence="6">
    <location>
        <begin position="529"/>
        <end position="719"/>
    </location>
</feature>
<dbReference type="InterPro" id="IPR051328">
    <property type="entry name" value="T7SS_ABC-Transporter"/>
</dbReference>
<feature type="transmembrane region" description="Helical" evidence="5">
    <location>
        <begin position="20"/>
        <end position="43"/>
    </location>
</feature>
<evidence type="ECO:0000313" key="7">
    <source>
        <dbReference type="EMBL" id="ANE48881.1"/>
    </source>
</evidence>
<evidence type="ECO:0000256" key="3">
    <source>
        <dbReference type="ARBA" id="ARBA00022989"/>
    </source>
</evidence>
<evidence type="ECO:0000256" key="5">
    <source>
        <dbReference type="SAM" id="Phobius"/>
    </source>
</evidence>
<proteinExistence type="predicted"/>
<dbReference type="STRING" id="1178515.SY83_12180"/>
<dbReference type="EMBL" id="CP011388">
    <property type="protein sequence ID" value="ANE48881.1"/>
    <property type="molecule type" value="Genomic_DNA"/>
</dbReference>
<feature type="transmembrane region" description="Helical" evidence="5">
    <location>
        <begin position="615"/>
        <end position="637"/>
    </location>
</feature>
<evidence type="ECO:0000313" key="8">
    <source>
        <dbReference type="Proteomes" id="UP000076927"/>
    </source>
</evidence>
<reference evidence="7 8" key="1">
    <citation type="submission" date="2015-01" db="EMBL/GenBank/DDBJ databases">
        <title>Paenibacillus swuensis/DY6/whole genome sequencing.</title>
        <authorList>
            <person name="Kim M.K."/>
            <person name="Srinivasan S."/>
            <person name="Lee J.-J."/>
        </authorList>
    </citation>
    <scope>NUCLEOTIDE SEQUENCE [LARGE SCALE GENOMIC DNA]</scope>
    <source>
        <strain evidence="7 8">DY6</strain>
    </source>
</reference>
<dbReference type="Proteomes" id="UP000076927">
    <property type="component" value="Chromosome"/>
</dbReference>
<evidence type="ECO:0000256" key="4">
    <source>
        <dbReference type="ARBA" id="ARBA00023136"/>
    </source>
</evidence>
<evidence type="ECO:0000256" key="1">
    <source>
        <dbReference type="ARBA" id="ARBA00004141"/>
    </source>
</evidence>
<dbReference type="NCBIfam" id="TIGR03062">
    <property type="entry name" value="pip_yhgE_Cterm"/>
    <property type="match status" value="1"/>
</dbReference>
<feature type="domain" description="ABC-2 type transporter transmembrane" evidence="6">
    <location>
        <begin position="26"/>
        <end position="161"/>
    </location>
</feature>
<dbReference type="Gene3D" id="3.40.1710.10">
    <property type="entry name" value="abc type-2 transporter like domain"/>
    <property type="match status" value="1"/>
</dbReference>
<evidence type="ECO:0000256" key="2">
    <source>
        <dbReference type="ARBA" id="ARBA00022692"/>
    </source>
</evidence>
<dbReference type="GO" id="GO:0016020">
    <property type="term" value="C:membrane"/>
    <property type="evidence" value="ECO:0007669"/>
    <property type="project" value="UniProtKB-SubCell"/>
</dbReference>
<feature type="transmembrane region" description="Helical" evidence="5">
    <location>
        <begin position="546"/>
        <end position="568"/>
    </location>
</feature>
<evidence type="ECO:0000259" key="6">
    <source>
        <dbReference type="Pfam" id="PF12698"/>
    </source>
</evidence>
<dbReference type="GO" id="GO:0140359">
    <property type="term" value="F:ABC-type transporter activity"/>
    <property type="evidence" value="ECO:0007669"/>
    <property type="project" value="InterPro"/>
</dbReference>
<feature type="transmembrane region" description="Helical" evidence="5">
    <location>
        <begin position="644"/>
        <end position="663"/>
    </location>
</feature>
<dbReference type="InterPro" id="IPR017500">
    <property type="entry name" value="Phage_infect_YhgE_N"/>
</dbReference>
<dbReference type="KEGG" id="pswu:SY83_12180"/>
<dbReference type="Pfam" id="PF12698">
    <property type="entry name" value="ABC2_membrane_3"/>
    <property type="match status" value="2"/>
</dbReference>
<protein>
    <submittedName>
        <fullName evidence="7">Membrane protein</fullName>
    </submittedName>
</protein>
<comment type="subcellular location">
    <subcellularLocation>
        <location evidence="1">Membrane</location>
        <topology evidence="1">Multi-pass membrane protein</topology>
    </subcellularLocation>
</comment>
<feature type="transmembrane region" description="Helical" evidence="5">
    <location>
        <begin position="704"/>
        <end position="724"/>
    </location>
</feature>